<organism evidence="5 6">
    <name type="scientific">Patiria miniata</name>
    <name type="common">Bat star</name>
    <name type="synonym">Asterina miniata</name>
    <dbReference type="NCBI Taxonomy" id="46514"/>
    <lineage>
        <taxon>Eukaryota</taxon>
        <taxon>Metazoa</taxon>
        <taxon>Echinodermata</taxon>
        <taxon>Eleutherozoa</taxon>
        <taxon>Asterozoa</taxon>
        <taxon>Asteroidea</taxon>
        <taxon>Valvatacea</taxon>
        <taxon>Valvatida</taxon>
        <taxon>Asterinidae</taxon>
        <taxon>Patiria</taxon>
    </lineage>
</organism>
<dbReference type="OMA" id="FMTATEQ"/>
<feature type="repeat" description="ANK" evidence="3">
    <location>
        <begin position="183"/>
        <end position="215"/>
    </location>
</feature>
<keyword evidence="2 3" id="KW-0040">ANK repeat</keyword>
<feature type="repeat" description="ANK" evidence="3">
    <location>
        <begin position="150"/>
        <end position="182"/>
    </location>
</feature>
<feature type="repeat" description="ANK" evidence="3">
    <location>
        <begin position="216"/>
        <end position="248"/>
    </location>
</feature>
<dbReference type="OrthoDB" id="194358at2759"/>
<protein>
    <recommendedName>
        <fullName evidence="7">Ankyrin repeat protein</fullName>
    </recommendedName>
</protein>
<dbReference type="InterPro" id="IPR036770">
    <property type="entry name" value="Ankyrin_rpt-contain_sf"/>
</dbReference>
<accession>A0A913ZNI2</accession>
<evidence type="ECO:0000313" key="6">
    <source>
        <dbReference type="Proteomes" id="UP000887568"/>
    </source>
</evidence>
<evidence type="ECO:0000256" key="4">
    <source>
        <dbReference type="SAM" id="MobiDB-lite"/>
    </source>
</evidence>
<feature type="repeat" description="ANK" evidence="3">
    <location>
        <begin position="381"/>
        <end position="413"/>
    </location>
</feature>
<dbReference type="SUPFAM" id="SSF48403">
    <property type="entry name" value="Ankyrin repeat"/>
    <property type="match status" value="1"/>
</dbReference>
<name>A0A913ZNI2_PATMI</name>
<evidence type="ECO:0000256" key="1">
    <source>
        <dbReference type="ARBA" id="ARBA00022737"/>
    </source>
</evidence>
<dbReference type="PROSITE" id="PS50088">
    <property type="entry name" value="ANK_REPEAT"/>
    <property type="match status" value="7"/>
</dbReference>
<dbReference type="Pfam" id="PF12796">
    <property type="entry name" value="Ank_2"/>
    <property type="match status" value="3"/>
</dbReference>
<dbReference type="RefSeq" id="XP_038052934.1">
    <property type="nucleotide sequence ID" value="XM_038197006.1"/>
</dbReference>
<keyword evidence="6" id="KW-1185">Reference proteome</keyword>
<dbReference type="EnsemblMetazoa" id="XM_038197006.1">
    <property type="protein sequence ID" value="XP_038052934.1"/>
    <property type="gene ID" value="LOC119725558"/>
</dbReference>
<dbReference type="Proteomes" id="UP000887568">
    <property type="component" value="Unplaced"/>
</dbReference>
<evidence type="ECO:0008006" key="7">
    <source>
        <dbReference type="Google" id="ProtNLM"/>
    </source>
</evidence>
<feature type="region of interest" description="Disordered" evidence="4">
    <location>
        <begin position="70"/>
        <end position="99"/>
    </location>
</feature>
<dbReference type="PANTHER" id="PTHR24171">
    <property type="entry name" value="ANKYRIN REPEAT DOMAIN-CONTAINING PROTEIN 39-RELATED"/>
    <property type="match status" value="1"/>
</dbReference>
<dbReference type="PANTHER" id="PTHR24171:SF9">
    <property type="entry name" value="ANKYRIN REPEAT DOMAIN-CONTAINING PROTEIN 39"/>
    <property type="match status" value="1"/>
</dbReference>
<feature type="repeat" description="ANK" evidence="3">
    <location>
        <begin position="348"/>
        <end position="380"/>
    </location>
</feature>
<feature type="compositionally biased region" description="Low complexity" evidence="4">
    <location>
        <begin position="498"/>
        <end position="507"/>
    </location>
</feature>
<evidence type="ECO:0000256" key="2">
    <source>
        <dbReference type="ARBA" id="ARBA00023043"/>
    </source>
</evidence>
<reference evidence="5" key="1">
    <citation type="submission" date="2022-11" db="UniProtKB">
        <authorList>
            <consortium name="EnsemblMetazoa"/>
        </authorList>
    </citation>
    <scope>IDENTIFICATION</scope>
</reference>
<dbReference type="SMART" id="SM00248">
    <property type="entry name" value="ANK"/>
    <property type="match status" value="9"/>
</dbReference>
<sequence length="526" mass="57060">MATREPAKSAGPRQNAPRSKIFLRENTMTLSEKIALYHHRADDSEDFRVAALRNRTCVANGGRTFVTEEAQEEAQAANTKPEGGNGRRNAKGGYIPTGRRSASDMSLAVCVSVTDSTHELMEAAEKGDTTAVRRVLKESSADMNFGHGGDYRTALLRACQYGQVDVVKELLEAGADAGIRTVKNRTLLHEACIGGHPKVLQLLLDRVEDIDAVDSEGQSACHAAGFQGELDCLQVLSEKGADTSLEDKNLKSPAHLAAERNHPRILSYLLSRGVDIETSDRLGRRPAHYAAIHGGLESLILFVQGNCDTLATDNAGCIPAHFAAKKDHLDCVRFLVKHGTDLGAKDGSGRTLAHMAALYGAMTCLHWLFEKGADASAKDNQGNTPAHLAATGGHAKCFNCCLQHNGPLDALNDRQDTPMDCARRSGHPQLMSRAGNNEVRCVHCADNYELVEWERSHQPSKVQKAIKEKKGGMFSSPLPRKPKAQEVQKPKVVRSKFTGSQGSSSSTEVLPKRDLAAKYFGRGEHE</sequence>
<feature type="region of interest" description="Disordered" evidence="4">
    <location>
        <begin position="469"/>
        <end position="526"/>
    </location>
</feature>
<keyword evidence="1" id="KW-0677">Repeat</keyword>
<dbReference type="GeneID" id="119725558"/>
<evidence type="ECO:0000313" key="5">
    <source>
        <dbReference type="EnsemblMetazoa" id="XP_038052934.1"/>
    </source>
</evidence>
<feature type="repeat" description="ANK" evidence="3">
    <location>
        <begin position="249"/>
        <end position="281"/>
    </location>
</feature>
<proteinExistence type="predicted"/>
<feature type="repeat" description="ANK" evidence="3">
    <location>
        <begin position="315"/>
        <end position="347"/>
    </location>
</feature>
<dbReference type="Gene3D" id="1.25.40.20">
    <property type="entry name" value="Ankyrin repeat-containing domain"/>
    <property type="match status" value="2"/>
</dbReference>
<feature type="compositionally biased region" description="Basic and acidic residues" evidence="4">
    <location>
        <begin position="510"/>
        <end position="526"/>
    </location>
</feature>
<dbReference type="AlphaFoldDB" id="A0A913ZNI2"/>
<evidence type="ECO:0000256" key="3">
    <source>
        <dbReference type="PROSITE-ProRule" id="PRU00023"/>
    </source>
</evidence>
<dbReference type="InterPro" id="IPR002110">
    <property type="entry name" value="Ankyrin_rpt"/>
</dbReference>
<feature type="region of interest" description="Disordered" evidence="4">
    <location>
        <begin position="1"/>
        <end position="20"/>
    </location>
</feature>
<dbReference type="PROSITE" id="PS50297">
    <property type="entry name" value="ANK_REP_REGION"/>
    <property type="match status" value="6"/>
</dbReference>